<evidence type="ECO:0000313" key="1">
    <source>
        <dbReference type="EMBL" id="EUC28119.1"/>
    </source>
</evidence>
<reference evidence="1 2" key="1">
    <citation type="journal article" date="2013" name="PLoS Genet.">
        <title>Comparative genome structure, secondary metabolite, and effector coding capacity across Cochliobolus pathogens.</title>
        <authorList>
            <person name="Condon B.J."/>
            <person name="Leng Y."/>
            <person name="Wu D."/>
            <person name="Bushley K.E."/>
            <person name="Ohm R.A."/>
            <person name="Otillar R."/>
            <person name="Martin J."/>
            <person name="Schackwitz W."/>
            <person name="Grimwood J."/>
            <person name="MohdZainudin N."/>
            <person name="Xue C."/>
            <person name="Wang R."/>
            <person name="Manning V.A."/>
            <person name="Dhillon B."/>
            <person name="Tu Z.J."/>
            <person name="Steffenson B.J."/>
            <person name="Salamov A."/>
            <person name="Sun H."/>
            <person name="Lowry S."/>
            <person name="LaButti K."/>
            <person name="Han J."/>
            <person name="Copeland A."/>
            <person name="Lindquist E."/>
            <person name="Barry K."/>
            <person name="Schmutz J."/>
            <person name="Baker S.E."/>
            <person name="Ciuffetti L.M."/>
            <person name="Grigoriev I.V."/>
            <person name="Zhong S."/>
            <person name="Turgeon B.G."/>
        </authorList>
    </citation>
    <scope>NUCLEOTIDE SEQUENCE [LARGE SCALE GENOMIC DNA]</scope>
    <source>
        <strain evidence="1 2">26-R-13</strain>
    </source>
</reference>
<accession>W6XZF3</accession>
<protein>
    <submittedName>
        <fullName evidence="1">Uncharacterized protein</fullName>
    </submittedName>
</protein>
<feature type="non-terminal residue" evidence="1">
    <location>
        <position position="1"/>
    </location>
</feature>
<dbReference type="EMBL" id="KI964841">
    <property type="protein sequence ID" value="EUC28119.1"/>
    <property type="molecule type" value="Genomic_DNA"/>
</dbReference>
<dbReference type="RefSeq" id="XP_007717575.1">
    <property type="nucleotide sequence ID" value="XM_007719385.1"/>
</dbReference>
<proteinExistence type="predicted"/>
<dbReference type="HOGENOM" id="CLU_2910210_0_0_1"/>
<dbReference type="GeneID" id="19144011"/>
<keyword evidence="2" id="KW-1185">Reference proteome</keyword>
<dbReference type="Proteomes" id="UP000053841">
    <property type="component" value="Unassembled WGS sequence"/>
</dbReference>
<gene>
    <name evidence="1" type="ORF">COCCADRAFT_109984</name>
</gene>
<sequence>IPSPPSHSNTSALLHIILHLNPVLTKRMLHSSTCHYHLRFFPSLPSQTTPLYQLPFLLSSYS</sequence>
<dbReference type="AlphaFoldDB" id="W6XZF3"/>
<name>W6XZF3_COCC2</name>
<dbReference type="KEGG" id="bze:COCCADRAFT_109984"/>
<organism evidence="1 2">
    <name type="scientific">Cochliobolus carbonum (strain 26-R-13)</name>
    <name type="common">Maize leaf spot fungus</name>
    <name type="synonym">Bipolaris zeicola</name>
    <dbReference type="NCBI Taxonomy" id="930089"/>
    <lineage>
        <taxon>Eukaryota</taxon>
        <taxon>Fungi</taxon>
        <taxon>Dikarya</taxon>
        <taxon>Ascomycota</taxon>
        <taxon>Pezizomycotina</taxon>
        <taxon>Dothideomycetes</taxon>
        <taxon>Pleosporomycetidae</taxon>
        <taxon>Pleosporales</taxon>
        <taxon>Pleosporineae</taxon>
        <taxon>Pleosporaceae</taxon>
        <taxon>Bipolaris</taxon>
    </lineage>
</organism>
<evidence type="ECO:0000313" key="2">
    <source>
        <dbReference type="Proteomes" id="UP000053841"/>
    </source>
</evidence>